<protein>
    <recommendedName>
        <fullName evidence="7">DNA topoisomerase VI subunit B transducer domain-containing protein</fullName>
    </recommendedName>
</protein>
<evidence type="ECO:0000256" key="3">
    <source>
        <dbReference type="ARBA" id="ARBA00023029"/>
    </source>
</evidence>
<organism evidence="8">
    <name type="scientific">Amorphochlora amoebiformis</name>
    <dbReference type="NCBI Taxonomy" id="1561963"/>
    <lineage>
        <taxon>Eukaryota</taxon>
        <taxon>Sar</taxon>
        <taxon>Rhizaria</taxon>
        <taxon>Cercozoa</taxon>
        <taxon>Chlorarachniophyceae</taxon>
        <taxon>Amorphochlora</taxon>
    </lineage>
</organism>
<evidence type="ECO:0000313" key="8">
    <source>
        <dbReference type="EMBL" id="CAD8447326.1"/>
    </source>
</evidence>
<dbReference type="AlphaFoldDB" id="A0A7S0GZW9"/>
<dbReference type="Gene3D" id="3.30.565.10">
    <property type="entry name" value="Histidine kinase-like ATPase, C-terminal domain"/>
    <property type="match status" value="1"/>
</dbReference>
<dbReference type="InterPro" id="IPR014721">
    <property type="entry name" value="Ribsml_uS5_D2-typ_fold_subgr"/>
</dbReference>
<keyword evidence="4" id="KW-0238">DNA-binding</keyword>
<dbReference type="InterPro" id="IPR015320">
    <property type="entry name" value="TopoVI_B_transducer"/>
</dbReference>
<proteinExistence type="inferred from homology"/>
<dbReference type="Gene3D" id="1.10.8.50">
    <property type="match status" value="1"/>
</dbReference>
<dbReference type="InterPro" id="IPR036890">
    <property type="entry name" value="HATPase_C_sf"/>
</dbReference>
<dbReference type="NCBIfam" id="NF003218">
    <property type="entry name" value="PRK04184.1"/>
    <property type="match status" value="1"/>
</dbReference>
<evidence type="ECO:0000256" key="2">
    <source>
        <dbReference type="ARBA" id="ARBA00022840"/>
    </source>
</evidence>
<feature type="domain" description="DNA topoisomerase VI subunit B transducer" evidence="7">
    <location>
        <begin position="361"/>
        <end position="520"/>
    </location>
</feature>
<dbReference type="SUPFAM" id="SSF55874">
    <property type="entry name" value="ATPase domain of HSP90 chaperone/DNA topoisomerase II/histidine kinase"/>
    <property type="match status" value="1"/>
</dbReference>
<evidence type="ECO:0000256" key="5">
    <source>
        <dbReference type="ARBA" id="ARBA00023235"/>
    </source>
</evidence>
<dbReference type="GO" id="GO:0005524">
    <property type="term" value="F:ATP binding"/>
    <property type="evidence" value="ECO:0007669"/>
    <property type="project" value="UniProtKB-KW"/>
</dbReference>
<evidence type="ECO:0000256" key="1">
    <source>
        <dbReference type="ARBA" id="ARBA00022741"/>
    </source>
</evidence>
<dbReference type="GO" id="GO:0003918">
    <property type="term" value="F:DNA topoisomerase type II (double strand cut, ATP-hydrolyzing) activity"/>
    <property type="evidence" value="ECO:0007669"/>
    <property type="project" value="InterPro"/>
</dbReference>
<dbReference type="InterPro" id="IPR020568">
    <property type="entry name" value="Ribosomal_Su5_D2-typ_SF"/>
</dbReference>
<accession>A0A7S0GZW9</accession>
<reference evidence="8" key="1">
    <citation type="submission" date="2021-01" db="EMBL/GenBank/DDBJ databases">
        <authorList>
            <person name="Corre E."/>
            <person name="Pelletier E."/>
            <person name="Niang G."/>
            <person name="Scheremetjew M."/>
            <person name="Finn R."/>
            <person name="Kale V."/>
            <person name="Holt S."/>
            <person name="Cochrane G."/>
            <person name="Meng A."/>
            <person name="Brown T."/>
            <person name="Cohen L."/>
        </authorList>
    </citation>
    <scope>NUCLEOTIDE SEQUENCE</scope>
    <source>
        <strain evidence="8">CCMP2058</strain>
    </source>
</reference>
<dbReference type="SUPFAM" id="SSF54211">
    <property type="entry name" value="Ribosomal protein S5 domain 2-like"/>
    <property type="match status" value="1"/>
</dbReference>
<dbReference type="HAMAP" id="MF_00322">
    <property type="entry name" value="Top6B"/>
    <property type="match status" value="1"/>
</dbReference>
<evidence type="ECO:0000256" key="6">
    <source>
        <dbReference type="SAM" id="MobiDB-lite"/>
    </source>
</evidence>
<dbReference type="EMBL" id="HBEM01012979">
    <property type="protein sequence ID" value="CAD8447326.1"/>
    <property type="molecule type" value="Transcribed_RNA"/>
</dbReference>
<dbReference type="Pfam" id="PF09239">
    <property type="entry name" value="Topo-VIb_trans"/>
    <property type="match status" value="1"/>
</dbReference>
<feature type="region of interest" description="Disordered" evidence="6">
    <location>
        <begin position="86"/>
        <end position="114"/>
    </location>
</feature>
<evidence type="ECO:0000259" key="7">
    <source>
        <dbReference type="Pfam" id="PF09239"/>
    </source>
</evidence>
<keyword evidence="5" id="KW-0413">Isomerase</keyword>
<dbReference type="InterPro" id="IPR005734">
    <property type="entry name" value="TopoVI_B"/>
</dbReference>
<dbReference type="CDD" id="cd00823">
    <property type="entry name" value="TopoIIB_Trans"/>
    <property type="match status" value="1"/>
</dbReference>
<name>A0A7S0GZW9_9EUKA</name>
<dbReference type="GO" id="GO:0006265">
    <property type="term" value="P:DNA topological change"/>
    <property type="evidence" value="ECO:0007669"/>
    <property type="project" value="InterPro"/>
</dbReference>
<keyword evidence="2" id="KW-0067">ATP-binding</keyword>
<keyword evidence="3" id="KW-0799">Topoisomerase</keyword>
<dbReference type="Gene3D" id="3.30.230.10">
    <property type="match status" value="1"/>
</dbReference>
<gene>
    <name evidence="8" type="ORF">LAMO00422_LOCUS9037</name>
</gene>
<sequence>MAGLKSKSPAEFFAENQNIAGFDNPGKSLYTTVREFVENSLDAAESIGVLPDVELNIEQLDQSSFNKLRGYASTKRKDLNLYHGSSKKRKIKEGVSQATGSKKGKERSSKEGKNTGIFRVTCRDNGVGMPHEKIPRMLGIVLSSTKYGVKQTRGKFGLGAKMALVWAKKSTGMPVEVKSAREGMRISRCKLDININKNEPKTLLHERLPNPDGWRGTEISVVISGNWTNYRSKIINYMRQLAVITPYSSFKFNFKGTDSRRSVRMEFTRRSDRCPRLPKEVKHHPSSVNNLIMESLVSNAKKNMGVAKFLQKNLSCISAKLSGRLVEELGADFEDLAVGDLSEKQIHQLTTLLREASFPQPDGSCLSPAGEYNLRLGIMKELKPDVVATFSEKVSVREGHPFIVEAAVSLGGSIAKPGIVLYRYANRIPLLFEQGNDISSQIASKKIRWASYKINKNNDKIGVFVSIVSTKIPFKGTSKEYIGDDNGPLHKAVKHSIAQCCVQLRKELTKKNALKDQAERKKALTKYIPDVARALMTALNTFSTERKTPKDVDIPGLPVGEVFKETRKKIMNGHRDGSLNEKVLRSQLETYVKRIDETLALEFATEKGRNPKNLDNLFIARVEKNQTVKLEEVTSPNGFTLRLLV</sequence>
<dbReference type="GO" id="GO:0003677">
    <property type="term" value="F:DNA binding"/>
    <property type="evidence" value="ECO:0007669"/>
    <property type="project" value="UniProtKB-KW"/>
</dbReference>
<dbReference type="PANTHER" id="PTHR48444">
    <property type="entry name" value="DNA TOPOISOMERASE 6 SUBUNIT B"/>
    <property type="match status" value="1"/>
</dbReference>
<evidence type="ECO:0000256" key="4">
    <source>
        <dbReference type="ARBA" id="ARBA00023125"/>
    </source>
</evidence>
<dbReference type="PANTHER" id="PTHR48444:SF1">
    <property type="entry name" value="DNA TOPOISOMERASE 6 SUBUNIT B"/>
    <property type="match status" value="1"/>
</dbReference>
<keyword evidence="1" id="KW-0547">Nucleotide-binding</keyword>